<feature type="non-terminal residue" evidence="3">
    <location>
        <position position="1"/>
    </location>
</feature>
<dbReference type="Gene3D" id="1.25.40.90">
    <property type="match status" value="1"/>
</dbReference>
<dbReference type="InterPro" id="IPR032337">
    <property type="entry name" value="RPRD1A/B_C"/>
</dbReference>
<dbReference type="Pfam" id="PF16566">
    <property type="entry name" value="CREPT"/>
    <property type="match status" value="1"/>
</dbReference>
<protein>
    <recommendedName>
        <fullName evidence="2">CID domain-containing protein</fullName>
    </recommendedName>
</protein>
<evidence type="ECO:0000313" key="3">
    <source>
        <dbReference type="EMBL" id="CAJ0559297.1"/>
    </source>
</evidence>
<dbReference type="Gene3D" id="6.10.250.2560">
    <property type="match status" value="1"/>
</dbReference>
<dbReference type="PROSITE" id="PS51391">
    <property type="entry name" value="CID"/>
    <property type="match status" value="1"/>
</dbReference>
<dbReference type="InterPro" id="IPR008942">
    <property type="entry name" value="ENTH_VHS"/>
</dbReference>
<dbReference type="Pfam" id="PF04818">
    <property type="entry name" value="CID"/>
    <property type="match status" value="1"/>
</dbReference>
<dbReference type="EMBL" id="CATQJA010000327">
    <property type="protein sequence ID" value="CAJ0559297.1"/>
    <property type="molecule type" value="Genomic_DNA"/>
</dbReference>
<sequence>MSSQPRFVEAELAALLEDLSPERDRIQNCRRWIMQRLRHISKIMDFLLNKIRSGGDPLAIMVLFYVINDVAQNANRLGGEEARTTLAAIQLIMAPACRHVATLNDETLDAKVRRTLDCNGKKKAAKMAEKKKAKQPSGTTTMPMPVKKSASEDNPFNYDAQQLNAMTKSLHNALEKQKRPPSMDLELREKISALPSYLANPGELNFIKTVEEKHRVLAEIAESAPLVNGYCQDLDREITNRRKTVDLLGEYLIMLRNVANRENEQIQWLKRKKGEVESDQKELELALERLPDQALETEAVTELPNFENLFNFGKPMFGSQ</sequence>
<evidence type="ECO:0000313" key="4">
    <source>
        <dbReference type="Proteomes" id="UP001177023"/>
    </source>
</evidence>
<name>A0AA36FPZ2_9BILA</name>
<feature type="region of interest" description="Disordered" evidence="1">
    <location>
        <begin position="126"/>
        <end position="146"/>
    </location>
</feature>
<dbReference type="Proteomes" id="UP001177023">
    <property type="component" value="Unassembled WGS sequence"/>
</dbReference>
<evidence type="ECO:0000256" key="1">
    <source>
        <dbReference type="SAM" id="MobiDB-lite"/>
    </source>
</evidence>
<reference evidence="3" key="1">
    <citation type="submission" date="2023-06" db="EMBL/GenBank/DDBJ databases">
        <authorList>
            <person name="Delattre M."/>
        </authorList>
    </citation>
    <scope>NUCLEOTIDE SEQUENCE</scope>
    <source>
        <strain evidence="3">AF72</strain>
    </source>
</reference>
<accession>A0AA36FPZ2</accession>
<comment type="caution">
    <text evidence="3">The sequence shown here is derived from an EMBL/GenBank/DDBJ whole genome shotgun (WGS) entry which is preliminary data.</text>
</comment>
<keyword evidence="4" id="KW-1185">Reference proteome</keyword>
<dbReference type="SMART" id="SM00582">
    <property type="entry name" value="RPR"/>
    <property type="match status" value="1"/>
</dbReference>
<evidence type="ECO:0000259" key="2">
    <source>
        <dbReference type="PROSITE" id="PS51391"/>
    </source>
</evidence>
<proteinExistence type="predicted"/>
<dbReference type="AlphaFoldDB" id="A0AA36FPZ2"/>
<feature type="domain" description="CID" evidence="2">
    <location>
        <begin position="4"/>
        <end position="174"/>
    </location>
</feature>
<gene>
    <name evidence="3" type="ORF">MSPICULIGERA_LOCUS1229</name>
</gene>
<organism evidence="3 4">
    <name type="scientific">Mesorhabditis spiculigera</name>
    <dbReference type="NCBI Taxonomy" id="96644"/>
    <lineage>
        <taxon>Eukaryota</taxon>
        <taxon>Metazoa</taxon>
        <taxon>Ecdysozoa</taxon>
        <taxon>Nematoda</taxon>
        <taxon>Chromadorea</taxon>
        <taxon>Rhabditida</taxon>
        <taxon>Rhabditina</taxon>
        <taxon>Rhabditomorpha</taxon>
        <taxon>Rhabditoidea</taxon>
        <taxon>Rhabditidae</taxon>
        <taxon>Mesorhabditinae</taxon>
        <taxon>Mesorhabditis</taxon>
    </lineage>
</organism>
<dbReference type="InterPro" id="IPR006569">
    <property type="entry name" value="CID_dom"/>
</dbReference>